<dbReference type="Gene3D" id="1.10.260.40">
    <property type="entry name" value="lambda repressor-like DNA-binding domains"/>
    <property type="match status" value="1"/>
</dbReference>
<dbReference type="InterPro" id="IPR010982">
    <property type="entry name" value="Lambda_DNA-bd_dom_sf"/>
</dbReference>
<sequence length="94" mass="10437">MKRPATFGEYVTMTRQQRGYSERHVARQVGVANTTISRIVNGSVPHPELFLALVDTLDLDIVLAVTLVEPYRRIVDRVMVAQKGKPGHAPDQGP</sequence>
<keyword evidence="3" id="KW-1185">Reference proteome</keyword>
<dbReference type="Pfam" id="PF13560">
    <property type="entry name" value="HTH_31"/>
    <property type="match status" value="1"/>
</dbReference>
<dbReference type="Proteomes" id="UP000294257">
    <property type="component" value="Unassembled WGS sequence"/>
</dbReference>
<evidence type="ECO:0000259" key="1">
    <source>
        <dbReference type="PROSITE" id="PS50943"/>
    </source>
</evidence>
<accession>A0A4Q7KDS3</accession>
<feature type="domain" description="HTH cro/C1-type" evidence="1">
    <location>
        <begin position="15"/>
        <end position="64"/>
    </location>
</feature>
<dbReference type="RefSeq" id="WP_165401560.1">
    <property type="nucleotide sequence ID" value="NZ_SGWQ01000016.1"/>
</dbReference>
<organism evidence="2 3">
    <name type="scientific">Herbihabitans rhizosphaerae</name>
    <dbReference type="NCBI Taxonomy" id="1872711"/>
    <lineage>
        <taxon>Bacteria</taxon>
        <taxon>Bacillati</taxon>
        <taxon>Actinomycetota</taxon>
        <taxon>Actinomycetes</taxon>
        <taxon>Pseudonocardiales</taxon>
        <taxon>Pseudonocardiaceae</taxon>
        <taxon>Herbihabitans</taxon>
    </lineage>
</organism>
<dbReference type="SUPFAM" id="SSF47413">
    <property type="entry name" value="lambda repressor-like DNA-binding domains"/>
    <property type="match status" value="1"/>
</dbReference>
<protein>
    <submittedName>
        <fullName evidence="2">Helix-turn-helix protein</fullName>
    </submittedName>
</protein>
<dbReference type="CDD" id="cd00093">
    <property type="entry name" value="HTH_XRE"/>
    <property type="match status" value="1"/>
</dbReference>
<gene>
    <name evidence="2" type="ORF">EV193_11639</name>
</gene>
<proteinExistence type="predicted"/>
<name>A0A4Q7KDS3_9PSEU</name>
<dbReference type="GO" id="GO:0003677">
    <property type="term" value="F:DNA binding"/>
    <property type="evidence" value="ECO:0007669"/>
    <property type="project" value="InterPro"/>
</dbReference>
<dbReference type="PROSITE" id="PS50943">
    <property type="entry name" value="HTH_CROC1"/>
    <property type="match status" value="1"/>
</dbReference>
<reference evidence="2 3" key="1">
    <citation type="submission" date="2019-02" db="EMBL/GenBank/DDBJ databases">
        <title>Genomic Encyclopedia of Type Strains, Phase IV (KMG-IV): sequencing the most valuable type-strain genomes for metagenomic binning, comparative biology and taxonomic classification.</title>
        <authorList>
            <person name="Goeker M."/>
        </authorList>
    </citation>
    <scope>NUCLEOTIDE SEQUENCE [LARGE SCALE GENOMIC DNA]</scope>
    <source>
        <strain evidence="2 3">DSM 101727</strain>
    </source>
</reference>
<evidence type="ECO:0000313" key="2">
    <source>
        <dbReference type="EMBL" id="RZS30519.1"/>
    </source>
</evidence>
<dbReference type="SMART" id="SM00530">
    <property type="entry name" value="HTH_XRE"/>
    <property type="match status" value="1"/>
</dbReference>
<dbReference type="AlphaFoldDB" id="A0A4Q7KDS3"/>
<evidence type="ECO:0000313" key="3">
    <source>
        <dbReference type="Proteomes" id="UP000294257"/>
    </source>
</evidence>
<dbReference type="InterPro" id="IPR001387">
    <property type="entry name" value="Cro/C1-type_HTH"/>
</dbReference>
<comment type="caution">
    <text evidence="2">The sequence shown here is derived from an EMBL/GenBank/DDBJ whole genome shotgun (WGS) entry which is preliminary data.</text>
</comment>
<dbReference type="EMBL" id="SGWQ01000016">
    <property type="protein sequence ID" value="RZS30519.1"/>
    <property type="molecule type" value="Genomic_DNA"/>
</dbReference>